<dbReference type="AlphaFoldDB" id="I2GWM4"/>
<feature type="chain" id="PRO_5003660258" evidence="1">
    <location>
        <begin position="26"/>
        <end position="163"/>
    </location>
</feature>
<dbReference type="EMBL" id="HE806316">
    <property type="protein sequence ID" value="CCH58526.1"/>
    <property type="molecule type" value="Genomic_DNA"/>
</dbReference>
<dbReference type="Proteomes" id="UP000002866">
    <property type="component" value="Chromosome 1"/>
</dbReference>
<protein>
    <submittedName>
        <fullName evidence="2">Uncharacterized protein</fullName>
    </submittedName>
</protein>
<dbReference type="Gene3D" id="3.40.30.10">
    <property type="entry name" value="Glutaredoxin"/>
    <property type="match status" value="1"/>
</dbReference>
<dbReference type="InParanoid" id="I2GWM4"/>
<dbReference type="eggNOG" id="KOG1752">
    <property type="taxonomic scope" value="Eukaryota"/>
</dbReference>
<dbReference type="KEGG" id="tbl:TBLA_0A07365"/>
<dbReference type="OrthoDB" id="418495at2759"/>
<reference evidence="2 3" key="1">
    <citation type="journal article" date="2011" name="Proc. Natl. Acad. Sci. U.S.A.">
        <title>Evolutionary erosion of yeast sex chromosomes by mating-type switching accidents.</title>
        <authorList>
            <person name="Gordon J.L."/>
            <person name="Armisen D."/>
            <person name="Proux-Wera E."/>
            <person name="Oheigeartaigh S.S."/>
            <person name="Byrne K.P."/>
            <person name="Wolfe K.H."/>
        </authorList>
    </citation>
    <scope>NUCLEOTIDE SEQUENCE [LARGE SCALE GENOMIC DNA]</scope>
    <source>
        <strain evidence="3">ATCC 34711 / CBS 6284 / DSM 70876 / NBRC 10599 / NRRL Y-10934 / UCD 77-7</strain>
    </source>
</reference>
<evidence type="ECO:0000313" key="2">
    <source>
        <dbReference type="EMBL" id="CCH58526.1"/>
    </source>
</evidence>
<sequence>MESEFFVVVAILLICCYLLFRAIDKEDLPIASPDIVRDVNYLTKCRKLFVAGDSNCPHFNAAVQTLFLNLNIPENDAIILKLNEMPYGGHIHQALIQLSNQRYKPYVYLGGEFVGRNVELQKLRASGELQRMIRDLYLMDNRPGPIPLSPVDLPKPRNPYMAH</sequence>
<evidence type="ECO:0000313" key="3">
    <source>
        <dbReference type="Proteomes" id="UP000002866"/>
    </source>
</evidence>
<evidence type="ECO:0000256" key="1">
    <source>
        <dbReference type="SAM" id="SignalP"/>
    </source>
</evidence>
<name>I2GWM4_HENB6</name>
<feature type="signal peptide" evidence="1">
    <location>
        <begin position="1"/>
        <end position="25"/>
    </location>
</feature>
<dbReference type="HOGENOM" id="CLU_026126_7_2_1"/>
<proteinExistence type="predicted"/>
<dbReference type="SUPFAM" id="SSF52833">
    <property type="entry name" value="Thioredoxin-like"/>
    <property type="match status" value="1"/>
</dbReference>
<keyword evidence="3" id="KW-1185">Reference proteome</keyword>
<keyword evidence="1" id="KW-0732">Signal</keyword>
<dbReference type="PROSITE" id="PS51354">
    <property type="entry name" value="GLUTAREDOXIN_2"/>
    <property type="match status" value="1"/>
</dbReference>
<organism evidence="2 3">
    <name type="scientific">Henningerozyma blattae (strain ATCC 34711 / CBS 6284 / DSM 70876 / NBRC 10599 / NRRL Y-10934 / UCD 77-7)</name>
    <name type="common">Yeast</name>
    <name type="synonym">Tetrapisispora blattae</name>
    <dbReference type="NCBI Taxonomy" id="1071380"/>
    <lineage>
        <taxon>Eukaryota</taxon>
        <taxon>Fungi</taxon>
        <taxon>Dikarya</taxon>
        <taxon>Ascomycota</taxon>
        <taxon>Saccharomycotina</taxon>
        <taxon>Saccharomycetes</taxon>
        <taxon>Saccharomycetales</taxon>
        <taxon>Saccharomycetaceae</taxon>
        <taxon>Henningerozyma</taxon>
    </lineage>
</organism>
<dbReference type="GeneID" id="14493390"/>
<gene>
    <name evidence="2" type="primary">TBLA0A07365</name>
    <name evidence="2" type="ORF">TBLA_0A07365</name>
</gene>
<dbReference type="STRING" id="1071380.I2GWM4"/>
<dbReference type="InterPro" id="IPR036249">
    <property type="entry name" value="Thioredoxin-like_sf"/>
</dbReference>
<dbReference type="RefSeq" id="XP_004178045.1">
    <property type="nucleotide sequence ID" value="XM_004177997.1"/>
</dbReference>
<accession>I2GWM4</accession>